<dbReference type="SUPFAM" id="SSF53807">
    <property type="entry name" value="Helical backbone' metal receptor"/>
    <property type="match status" value="1"/>
</dbReference>
<dbReference type="PANTHER" id="PTHR30532:SF24">
    <property type="entry name" value="FERRIC ENTEROBACTIN-BINDING PERIPLASMIC PROTEIN FEPB"/>
    <property type="match status" value="1"/>
</dbReference>
<comment type="subcellular location">
    <subcellularLocation>
        <location evidence="1">Cell envelope</location>
    </subcellularLocation>
</comment>
<comment type="similarity">
    <text evidence="2">Belongs to the bacterial solute-binding protein 8 family.</text>
</comment>
<evidence type="ECO:0000256" key="4">
    <source>
        <dbReference type="ARBA" id="ARBA00022729"/>
    </source>
</evidence>
<dbReference type="GO" id="GO:1901678">
    <property type="term" value="P:iron coordination entity transport"/>
    <property type="evidence" value="ECO:0007669"/>
    <property type="project" value="UniProtKB-ARBA"/>
</dbReference>
<dbReference type="PANTHER" id="PTHR30532">
    <property type="entry name" value="IRON III DICITRATE-BINDING PERIPLASMIC PROTEIN"/>
    <property type="match status" value="1"/>
</dbReference>
<dbReference type="EMBL" id="FMJE01000005">
    <property type="protein sequence ID" value="SCM82709.1"/>
    <property type="molecule type" value="Genomic_DNA"/>
</dbReference>
<evidence type="ECO:0000313" key="6">
    <source>
        <dbReference type="EMBL" id="SCM82709.1"/>
    </source>
</evidence>
<protein>
    <submittedName>
        <fullName evidence="6">ABC-type transporter, periplasmic subunit</fullName>
    </submittedName>
</protein>
<dbReference type="AlphaFoldDB" id="A0A212LZ82"/>
<dbReference type="GO" id="GO:0030288">
    <property type="term" value="C:outer membrane-bounded periplasmic space"/>
    <property type="evidence" value="ECO:0007669"/>
    <property type="project" value="TreeGrafter"/>
</dbReference>
<dbReference type="InterPro" id="IPR051313">
    <property type="entry name" value="Bact_iron-sidero_bind"/>
</dbReference>
<dbReference type="PROSITE" id="PS51257">
    <property type="entry name" value="PROKAR_LIPOPROTEIN"/>
    <property type="match status" value="1"/>
</dbReference>
<name>A0A212LZ82_9FIRM</name>
<keyword evidence="3" id="KW-0813">Transport</keyword>
<evidence type="ECO:0000256" key="3">
    <source>
        <dbReference type="ARBA" id="ARBA00022448"/>
    </source>
</evidence>
<organism evidence="6">
    <name type="scientific">uncultured Sporomusa sp</name>
    <dbReference type="NCBI Taxonomy" id="307249"/>
    <lineage>
        <taxon>Bacteria</taxon>
        <taxon>Bacillati</taxon>
        <taxon>Bacillota</taxon>
        <taxon>Negativicutes</taxon>
        <taxon>Selenomonadales</taxon>
        <taxon>Sporomusaceae</taxon>
        <taxon>Sporomusa</taxon>
        <taxon>environmental samples</taxon>
    </lineage>
</organism>
<evidence type="ECO:0000256" key="2">
    <source>
        <dbReference type="ARBA" id="ARBA00008814"/>
    </source>
</evidence>
<accession>A0A212LZ82</accession>
<evidence type="ECO:0000259" key="5">
    <source>
        <dbReference type="PROSITE" id="PS50983"/>
    </source>
</evidence>
<feature type="domain" description="Fe/B12 periplasmic-binding" evidence="5">
    <location>
        <begin position="66"/>
        <end position="323"/>
    </location>
</feature>
<dbReference type="CDD" id="cd01146">
    <property type="entry name" value="FhuD"/>
    <property type="match status" value="1"/>
</dbReference>
<dbReference type="Gene3D" id="3.40.50.1980">
    <property type="entry name" value="Nitrogenase molybdenum iron protein domain"/>
    <property type="match status" value="2"/>
</dbReference>
<dbReference type="PROSITE" id="PS50983">
    <property type="entry name" value="FE_B12_PBP"/>
    <property type="match status" value="1"/>
</dbReference>
<sequence>MNRILSLILLLVIFIGALAGCGSQQAKIPVAKPVSSGEDSGREDGFPRTYVDAKGHTVVLEKRPERIVIVFFHLMDTMFTLGTPPVAAPQLHGFMSEWESLKPYLAVNPVIDLGRQTSVNLERVLEVQPDLIIGGSLNEGIYRDLSRIAPVVLLDTQELTREWRTIPREVAKLIGKEAVVEQRIIQLEQMIAQSRDRLAPYKHETFAFVTLDDKGTIFVFGSQSLPAFFDTESGLGLQTPVGYPEKIGRFSLERLAELNPDHIFLKSNKGIETRLERLSDNAIWHTLKAVKNKKIYFLDQSVFTAGVLAVEYGVASVVESLSK</sequence>
<reference evidence="6" key="1">
    <citation type="submission" date="2016-08" db="EMBL/GenBank/DDBJ databases">
        <authorList>
            <person name="Seilhamer J.J."/>
        </authorList>
    </citation>
    <scope>NUCLEOTIDE SEQUENCE</scope>
    <source>
        <strain evidence="6">86</strain>
    </source>
</reference>
<dbReference type="Pfam" id="PF01497">
    <property type="entry name" value="Peripla_BP_2"/>
    <property type="match status" value="1"/>
</dbReference>
<keyword evidence="4" id="KW-0732">Signal</keyword>
<evidence type="ECO:0000256" key="1">
    <source>
        <dbReference type="ARBA" id="ARBA00004196"/>
    </source>
</evidence>
<gene>
    <name evidence="6" type="ORF">KL86SPO_50480</name>
</gene>
<proteinExistence type="inferred from homology"/>
<dbReference type="RefSeq" id="WP_288185318.1">
    <property type="nucleotide sequence ID" value="NZ_LT608335.1"/>
</dbReference>
<dbReference type="InterPro" id="IPR002491">
    <property type="entry name" value="ABC_transptr_periplasmic_BD"/>
</dbReference>